<proteinExistence type="predicted"/>
<name>A0A4Y7KWX4_PAPSO</name>
<accession>A0A4Y7KWX4</accession>
<dbReference type="EMBL" id="CM010723">
    <property type="protein sequence ID" value="RZC76678.1"/>
    <property type="molecule type" value="Genomic_DNA"/>
</dbReference>
<evidence type="ECO:0000313" key="2">
    <source>
        <dbReference type="Proteomes" id="UP000316621"/>
    </source>
</evidence>
<keyword evidence="2" id="KW-1185">Reference proteome</keyword>
<organism evidence="1 2">
    <name type="scientific">Papaver somniferum</name>
    <name type="common">Opium poppy</name>
    <dbReference type="NCBI Taxonomy" id="3469"/>
    <lineage>
        <taxon>Eukaryota</taxon>
        <taxon>Viridiplantae</taxon>
        <taxon>Streptophyta</taxon>
        <taxon>Embryophyta</taxon>
        <taxon>Tracheophyta</taxon>
        <taxon>Spermatophyta</taxon>
        <taxon>Magnoliopsida</taxon>
        <taxon>Ranunculales</taxon>
        <taxon>Papaveraceae</taxon>
        <taxon>Papaveroideae</taxon>
        <taxon>Papaver</taxon>
    </lineage>
</organism>
<dbReference type="Gramene" id="RZC76678">
    <property type="protein sequence ID" value="RZC76678"/>
    <property type="gene ID" value="C5167_000772"/>
</dbReference>
<dbReference type="Proteomes" id="UP000316621">
    <property type="component" value="Chromosome 9"/>
</dbReference>
<reference evidence="1 2" key="1">
    <citation type="journal article" date="2018" name="Science">
        <title>The opium poppy genome and morphinan production.</title>
        <authorList>
            <person name="Guo L."/>
            <person name="Winzer T."/>
            <person name="Yang X."/>
            <person name="Li Y."/>
            <person name="Ning Z."/>
            <person name="He Z."/>
            <person name="Teodor R."/>
            <person name="Lu Y."/>
            <person name="Bowser T.A."/>
            <person name="Graham I.A."/>
            <person name="Ye K."/>
        </authorList>
    </citation>
    <scope>NUCLEOTIDE SEQUENCE [LARGE SCALE GENOMIC DNA]</scope>
    <source>
        <strain evidence="2">cv. HN1</strain>
        <tissue evidence="1">Leaves</tissue>
    </source>
</reference>
<sequence length="76" mass="8218">MVFCSVAMGCIWRMPRVCCSDGVLPQFHPPADQNEGEGGRFSGGFEISVFGLVHETGDLSKLPDVSVELVCNTIED</sequence>
<dbReference type="STRING" id="3469.A0A4Y7KWX4"/>
<protein>
    <submittedName>
        <fullName evidence="1">Uncharacterized protein</fullName>
    </submittedName>
</protein>
<gene>
    <name evidence="1" type="ORF">C5167_000772</name>
</gene>
<evidence type="ECO:0000313" key="1">
    <source>
        <dbReference type="EMBL" id="RZC76678.1"/>
    </source>
</evidence>
<dbReference type="AlphaFoldDB" id="A0A4Y7KWX4"/>